<gene>
    <name evidence="1" type="ORF">HY912_03850</name>
</gene>
<name>A0A9D6V0U4_9BACT</name>
<evidence type="ECO:0000313" key="1">
    <source>
        <dbReference type="EMBL" id="MBI5248605.1"/>
    </source>
</evidence>
<comment type="caution">
    <text evidence="1">The sequence shown here is derived from an EMBL/GenBank/DDBJ whole genome shotgun (WGS) entry which is preliminary data.</text>
</comment>
<protein>
    <submittedName>
        <fullName evidence="1">Uncharacterized protein</fullName>
    </submittedName>
</protein>
<accession>A0A9D6V0U4</accession>
<dbReference type="Proteomes" id="UP000807825">
    <property type="component" value="Unassembled WGS sequence"/>
</dbReference>
<dbReference type="AlphaFoldDB" id="A0A9D6V0U4"/>
<evidence type="ECO:0000313" key="2">
    <source>
        <dbReference type="Proteomes" id="UP000807825"/>
    </source>
</evidence>
<reference evidence="1" key="1">
    <citation type="submission" date="2020-07" db="EMBL/GenBank/DDBJ databases">
        <title>Huge and variable diversity of episymbiotic CPR bacteria and DPANN archaea in groundwater ecosystems.</title>
        <authorList>
            <person name="He C.Y."/>
            <person name="Keren R."/>
            <person name="Whittaker M."/>
            <person name="Farag I.F."/>
            <person name="Doudna J."/>
            <person name="Cate J.H.D."/>
            <person name="Banfield J.F."/>
        </authorList>
    </citation>
    <scope>NUCLEOTIDE SEQUENCE</scope>
    <source>
        <strain evidence="1">NC_groundwater_1664_Pr3_B-0.1um_52_9</strain>
    </source>
</reference>
<sequence length="247" mass="27672">MGIEILPVYVKESPSHEAVMGAGWVSRTWEKEMVQQGKSEIAELIIAEKDFCPVLRDPKVIYGDREGELLKISQAEEFDFFVEGAHFAWTASDLYKKLHTKFYQRIPFPAILVRNLRKVNQVQLLCLDVNGTHVLTSLFQKIWKNCSVPLLLNYRSEATGKTGNSELREAVEQARGILTGSGCKVSVQEITSPRTEIGSAEVLKDSSLVAIAVERGFKKDSSELQWLSEVTTSSLLAFHWAGNEVLI</sequence>
<organism evidence="1 2">
    <name type="scientific">Desulfomonile tiedjei</name>
    <dbReference type="NCBI Taxonomy" id="2358"/>
    <lineage>
        <taxon>Bacteria</taxon>
        <taxon>Pseudomonadati</taxon>
        <taxon>Thermodesulfobacteriota</taxon>
        <taxon>Desulfomonilia</taxon>
        <taxon>Desulfomonilales</taxon>
        <taxon>Desulfomonilaceae</taxon>
        <taxon>Desulfomonile</taxon>
    </lineage>
</organism>
<dbReference type="EMBL" id="JACRDE010000115">
    <property type="protein sequence ID" value="MBI5248605.1"/>
    <property type="molecule type" value="Genomic_DNA"/>
</dbReference>
<proteinExistence type="predicted"/>